<evidence type="ECO:0000256" key="4">
    <source>
        <dbReference type="ARBA" id="ARBA00023136"/>
    </source>
</evidence>
<gene>
    <name evidence="7" type="ORF">ACOF00016_LOCUS6217</name>
    <name evidence="8" type="ORF">ACOF00016_LOCUS6218</name>
</gene>
<dbReference type="GO" id="GO:0016020">
    <property type="term" value="C:membrane"/>
    <property type="evidence" value="ECO:0007669"/>
    <property type="project" value="UniProtKB-SubCell"/>
</dbReference>
<feature type="transmembrane region" description="Helical" evidence="5">
    <location>
        <begin position="274"/>
        <end position="295"/>
    </location>
</feature>
<feature type="transmembrane region" description="Helical" evidence="5">
    <location>
        <begin position="208"/>
        <end position="231"/>
    </location>
</feature>
<dbReference type="SUPFAM" id="SSF90112">
    <property type="entry name" value="Neurotransmitter-gated ion-channel transmembrane pore"/>
    <property type="match status" value="1"/>
</dbReference>
<evidence type="ECO:0000313" key="8">
    <source>
        <dbReference type="EMBL" id="CAE0408477.1"/>
    </source>
</evidence>
<protein>
    <recommendedName>
        <fullName evidence="6">Neurotransmitter-gated ion-channel ligand-binding domain-containing protein</fullName>
    </recommendedName>
</protein>
<dbReference type="InterPro" id="IPR006202">
    <property type="entry name" value="Neur_chan_lig-bd"/>
</dbReference>
<feature type="transmembrane region" description="Helical" evidence="5">
    <location>
        <begin position="243"/>
        <end position="262"/>
    </location>
</feature>
<sequence length="383" mass="43634">MSKPPSCPTRVEVQIVLNDVGQVDLIGGSMYVQLEISMNWRDPRITILESSENNSQAEIVDEASIWRPNLNIFNRSLDAVVVKPKLFYKDGVCGYDLTFTGKVLFQPGDATARFPFDFANVNIIIDGCDDYLHNGLLDLRIVPQESLHREIFGPQTGGQKAVMMNEQFNPEELQEWTIKYLEFQEIHTTWSRRYHRLKLRIIMQRNPMYYFVKIVMVVTLINLLSLLTFAMDPVRSGAERLSFAATVLVATTAFLYVIHSDLPRTPHLHSLDKLMVISFVAQFVTGLVTAIQIIIMRINDISPVDGYTSSATEHFWLIDLVCASALLVWIVFPLILFWIPKTLRAEKKLTAKDLTLMCPPRSEQHGALLRAGSDVTFRKKKTQ</sequence>
<comment type="subcellular location">
    <subcellularLocation>
        <location evidence="1">Membrane</location>
        <topology evidence="1">Multi-pass membrane protein</topology>
    </subcellularLocation>
</comment>
<dbReference type="InterPro" id="IPR038050">
    <property type="entry name" value="Neuro_actylchol_rec"/>
</dbReference>
<dbReference type="EMBL" id="HBIM01007303">
    <property type="protein sequence ID" value="CAE0408476.1"/>
    <property type="molecule type" value="Transcribed_RNA"/>
</dbReference>
<dbReference type="SUPFAM" id="SSF63712">
    <property type="entry name" value="Nicotinic receptor ligand binding domain-like"/>
    <property type="match status" value="1"/>
</dbReference>
<feature type="domain" description="Neurotransmitter-gated ion-channel ligand-binding" evidence="6">
    <location>
        <begin position="6"/>
        <end position="206"/>
    </location>
</feature>
<dbReference type="Gene3D" id="1.20.58.390">
    <property type="entry name" value="Neurotransmitter-gated ion-channel transmembrane domain"/>
    <property type="match status" value="1"/>
</dbReference>
<dbReference type="AlphaFoldDB" id="A0A6S8JGF6"/>
<evidence type="ECO:0000259" key="6">
    <source>
        <dbReference type="Pfam" id="PF02931"/>
    </source>
</evidence>
<name>A0A6S8JGF6_9STRA</name>
<accession>A0A6S8JGF6</accession>
<dbReference type="InterPro" id="IPR036734">
    <property type="entry name" value="Neur_chan_lig-bd_sf"/>
</dbReference>
<dbReference type="Gene3D" id="2.70.170.10">
    <property type="entry name" value="Neurotransmitter-gated ion-channel ligand-binding domain"/>
    <property type="match status" value="1"/>
</dbReference>
<dbReference type="GO" id="GO:0004888">
    <property type="term" value="F:transmembrane signaling receptor activity"/>
    <property type="evidence" value="ECO:0007669"/>
    <property type="project" value="InterPro"/>
</dbReference>
<organism evidence="8">
    <name type="scientific">Amphora coffeiformis</name>
    <dbReference type="NCBI Taxonomy" id="265554"/>
    <lineage>
        <taxon>Eukaryota</taxon>
        <taxon>Sar</taxon>
        <taxon>Stramenopiles</taxon>
        <taxon>Ochrophyta</taxon>
        <taxon>Bacillariophyta</taxon>
        <taxon>Bacillariophyceae</taxon>
        <taxon>Bacillariophycidae</taxon>
        <taxon>Thalassiophysales</taxon>
        <taxon>Catenulaceae</taxon>
        <taxon>Amphora</taxon>
    </lineage>
</organism>
<dbReference type="EMBL" id="HBIM01007304">
    <property type="protein sequence ID" value="CAE0408477.1"/>
    <property type="molecule type" value="Transcribed_RNA"/>
</dbReference>
<evidence type="ECO:0000313" key="7">
    <source>
        <dbReference type="EMBL" id="CAE0408476.1"/>
    </source>
</evidence>
<dbReference type="InterPro" id="IPR036719">
    <property type="entry name" value="Neuro-gated_channel_TM_sf"/>
</dbReference>
<dbReference type="Pfam" id="PF02931">
    <property type="entry name" value="Neur_chan_LBD"/>
    <property type="match status" value="1"/>
</dbReference>
<keyword evidence="4 5" id="KW-0472">Membrane</keyword>
<reference evidence="8" key="1">
    <citation type="submission" date="2021-01" db="EMBL/GenBank/DDBJ databases">
        <authorList>
            <person name="Corre E."/>
            <person name="Pelletier E."/>
            <person name="Niang G."/>
            <person name="Scheremetjew M."/>
            <person name="Finn R."/>
            <person name="Kale V."/>
            <person name="Holt S."/>
            <person name="Cochrane G."/>
            <person name="Meng A."/>
            <person name="Brown T."/>
            <person name="Cohen L."/>
        </authorList>
    </citation>
    <scope>NUCLEOTIDE SEQUENCE</scope>
    <source>
        <strain evidence="8">CCMP127</strain>
    </source>
</reference>
<feature type="transmembrane region" description="Helical" evidence="5">
    <location>
        <begin position="315"/>
        <end position="339"/>
    </location>
</feature>
<evidence type="ECO:0000256" key="1">
    <source>
        <dbReference type="ARBA" id="ARBA00004141"/>
    </source>
</evidence>
<dbReference type="GO" id="GO:0005230">
    <property type="term" value="F:extracellular ligand-gated monoatomic ion channel activity"/>
    <property type="evidence" value="ECO:0007669"/>
    <property type="project" value="InterPro"/>
</dbReference>
<evidence type="ECO:0000256" key="3">
    <source>
        <dbReference type="ARBA" id="ARBA00022989"/>
    </source>
</evidence>
<dbReference type="InterPro" id="IPR006201">
    <property type="entry name" value="Neur_channel"/>
</dbReference>
<evidence type="ECO:0000256" key="2">
    <source>
        <dbReference type="ARBA" id="ARBA00022692"/>
    </source>
</evidence>
<evidence type="ECO:0000256" key="5">
    <source>
        <dbReference type="SAM" id="Phobius"/>
    </source>
</evidence>
<keyword evidence="3 5" id="KW-1133">Transmembrane helix</keyword>
<dbReference type="PANTHER" id="PTHR18945">
    <property type="entry name" value="NEUROTRANSMITTER GATED ION CHANNEL"/>
    <property type="match status" value="1"/>
</dbReference>
<keyword evidence="2 5" id="KW-0812">Transmembrane</keyword>
<proteinExistence type="predicted"/>